<sequence>MRKKDVVIAISLSLLVLAMSIIIGSERLTPMASAVVRGLGESYLMYSYNPWHVNITVLSLNVVTAIIWDYRGLDTFYETCVLLASVVALLAVLRGYGEVAKLGAQGLSDVVKAATKLVIPLIAVYSVATALHGQLTPGGGFQGGAIASVAIALAIAVYSLDSVYRKGLSVSRLVVLRVLGLACMLCIAVALALVGALLGVKAYVFQNMAKEDSPIGMPKMLLDTPMAGAVLLYNTFELVIAFSGLSTALIMLSLREEELRKALEVGEAYE</sequence>
<gene>
    <name evidence="8" type="ORF">ENV14_06680</name>
</gene>
<dbReference type="PANTHER" id="PTHR33932:SF4">
    <property type="entry name" value="NA(+)_H(+) ANTIPORTER SUBUNIT B"/>
    <property type="match status" value="1"/>
</dbReference>
<evidence type="ECO:0000256" key="6">
    <source>
        <dbReference type="SAM" id="Phobius"/>
    </source>
</evidence>
<name>A0A7C4BEB9_9CREN</name>
<evidence type="ECO:0000256" key="3">
    <source>
        <dbReference type="ARBA" id="ARBA00022692"/>
    </source>
</evidence>
<dbReference type="EMBL" id="DTFF01000055">
    <property type="protein sequence ID" value="HGI88052.1"/>
    <property type="molecule type" value="Genomic_DNA"/>
</dbReference>
<keyword evidence="4 6" id="KW-1133">Transmembrane helix</keyword>
<comment type="caution">
    <text evidence="8">The sequence shown here is derived from an EMBL/GenBank/DDBJ whole genome shotgun (WGS) entry which is preliminary data.</text>
</comment>
<feature type="transmembrane region" description="Helical" evidence="6">
    <location>
        <begin position="173"/>
        <end position="198"/>
    </location>
</feature>
<evidence type="ECO:0000256" key="4">
    <source>
        <dbReference type="ARBA" id="ARBA00022989"/>
    </source>
</evidence>
<evidence type="ECO:0000313" key="8">
    <source>
        <dbReference type="EMBL" id="HGI88052.1"/>
    </source>
</evidence>
<dbReference type="Pfam" id="PF04039">
    <property type="entry name" value="MnhB"/>
    <property type="match status" value="1"/>
</dbReference>
<feature type="transmembrane region" description="Helical" evidence="6">
    <location>
        <begin position="141"/>
        <end position="161"/>
    </location>
</feature>
<protein>
    <submittedName>
        <fullName evidence="8">Sodium:proton antiporter</fullName>
    </submittedName>
</protein>
<comment type="subcellular location">
    <subcellularLocation>
        <location evidence="1">Cell membrane</location>
        <topology evidence="1">Multi-pass membrane protein</topology>
    </subcellularLocation>
</comment>
<evidence type="ECO:0000259" key="7">
    <source>
        <dbReference type="Pfam" id="PF04039"/>
    </source>
</evidence>
<keyword evidence="5 6" id="KW-0472">Membrane</keyword>
<evidence type="ECO:0000256" key="2">
    <source>
        <dbReference type="ARBA" id="ARBA00022475"/>
    </source>
</evidence>
<keyword evidence="2" id="KW-1003">Cell membrane</keyword>
<dbReference type="PANTHER" id="PTHR33932">
    <property type="entry name" value="NA(+)/H(+) ANTIPORTER SUBUNIT B"/>
    <property type="match status" value="1"/>
</dbReference>
<feature type="domain" description="Na+/H+ antiporter MnhB subunit-related protein" evidence="7">
    <location>
        <begin position="110"/>
        <end position="235"/>
    </location>
</feature>
<dbReference type="GO" id="GO:0005886">
    <property type="term" value="C:plasma membrane"/>
    <property type="evidence" value="ECO:0007669"/>
    <property type="project" value="UniProtKB-SubCell"/>
</dbReference>
<feature type="transmembrane region" description="Helical" evidence="6">
    <location>
        <begin position="76"/>
        <end position="96"/>
    </location>
</feature>
<dbReference type="InterPro" id="IPR050622">
    <property type="entry name" value="CPA3_antiporter_subunitB"/>
</dbReference>
<evidence type="ECO:0000256" key="1">
    <source>
        <dbReference type="ARBA" id="ARBA00004651"/>
    </source>
</evidence>
<feature type="transmembrane region" description="Helical" evidence="6">
    <location>
        <begin position="230"/>
        <end position="252"/>
    </location>
</feature>
<reference evidence="8" key="1">
    <citation type="journal article" date="2020" name="mSystems">
        <title>Genome- and Community-Level Interaction Insights into Carbon Utilization and Element Cycling Functions of Hydrothermarchaeota in Hydrothermal Sediment.</title>
        <authorList>
            <person name="Zhou Z."/>
            <person name="Liu Y."/>
            <person name="Xu W."/>
            <person name="Pan J."/>
            <person name="Luo Z.H."/>
            <person name="Li M."/>
        </authorList>
    </citation>
    <scope>NUCLEOTIDE SEQUENCE [LARGE SCALE GENOMIC DNA]</scope>
    <source>
        <strain evidence="8">SpSt-732</strain>
    </source>
</reference>
<feature type="transmembrane region" description="Helical" evidence="6">
    <location>
        <begin position="51"/>
        <end position="70"/>
    </location>
</feature>
<dbReference type="AlphaFoldDB" id="A0A7C4BEB9"/>
<evidence type="ECO:0000256" key="5">
    <source>
        <dbReference type="ARBA" id="ARBA00023136"/>
    </source>
</evidence>
<proteinExistence type="predicted"/>
<accession>A0A7C4BEB9</accession>
<keyword evidence="3 6" id="KW-0812">Transmembrane</keyword>
<organism evidence="8">
    <name type="scientific">Ignisphaera aggregans</name>
    <dbReference type="NCBI Taxonomy" id="334771"/>
    <lineage>
        <taxon>Archaea</taxon>
        <taxon>Thermoproteota</taxon>
        <taxon>Thermoprotei</taxon>
        <taxon>Desulfurococcales</taxon>
        <taxon>Desulfurococcaceae</taxon>
        <taxon>Ignisphaera</taxon>
    </lineage>
</organism>
<feature type="transmembrane region" description="Helical" evidence="6">
    <location>
        <begin position="6"/>
        <end position="24"/>
    </location>
</feature>
<dbReference type="InterPro" id="IPR007182">
    <property type="entry name" value="MnhB"/>
</dbReference>